<dbReference type="GO" id="GO:0015689">
    <property type="term" value="P:molybdate ion transport"/>
    <property type="evidence" value="ECO:0007669"/>
    <property type="project" value="InterPro"/>
</dbReference>
<dbReference type="InterPro" id="IPR005116">
    <property type="entry name" value="Transp-assoc_OB_typ1"/>
</dbReference>
<evidence type="ECO:0000313" key="5">
    <source>
        <dbReference type="Proteomes" id="UP000005336"/>
    </source>
</evidence>
<comment type="caution">
    <text evidence="4">The sequence shown here is derived from an EMBL/GenBank/DDBJ whole genome shotgun (WGS) entry which is preliminary data.</text>
</comment>
<evidence type="ECO:0000256" key="2">
    <source>
        <dbReference type="PROSITE-ProRule" id="PRU01213"/>
    </source>
</evidence>
<dbReference type="SUPFAM" id="SSF50331">
    <property type="entry name" value="MOP-like"/>
    <property type="match status" value="2"/>
</dbReference>
<dbReference type="Proteomes" id="UP000005336">
    <property type="component" value="Unassembled WGS sequence"/>
</dbReference>
<dbReference type="PANTHER" id="PTHR30432:SF1">
    <property type="entry name" value="DNA-BINDING TRANSCRIPTIONAL DUAL REGULATOR MODE"/>
    <property type="match status" value="1"/>
</dbReference>
<dbReference type="AlphaFoldDB" id="G4CMV6"/>
<dbReference type="InterPro" id="IPR051815">
    <property type="entry name" value="Molybdate_resp_trans_reg"/>
</dbReference>
<dbReference type="NCBIfam" id="TIGR00638">
    <property type="entry name" value="Mop"/>
    <property type="match status" value="2"/>
</dbReference>
<dbReference type="Gene3D" id="2.40.50.100">
    <property type="match status" value="2"/>
</dbReference>
<dbReference type="PROSITE" id="PS51866">
    <property type="entry name" value="MOP"/>
    <property type="match status" value="2"/>
</dbReference>
<dbReference type="EMBL" id="AGAZ01000013">
    <property type="protein sequence ID" value="EGZ51006.1"/>
    <property type="molecule type" value="Genomic_DNA"/>
</dbReference>
<keyword evidence="5" id="KW-1185">Reference proteome</keyword>
<dbReference type="InterPro" id="IPR004606">
    <property type="entry name" value="Mop_domain"/>
</dbReference>
<dbReference type="OrthoDB" id="9800709at2"/>
<keyword evidence="1 2" id="KW-0500">Molybdenum</keyword>
<feature type="domain" description="Mop" evidence="3">
    <location>
        <begin position="74"/>
        <end position="140"/>
    </location>
</feature>
<organism evidence="4 5">
    <name type="scientific">Neisseria wadsworthii 9715</name>
    <dbReference type="NCBI Taxonomy" id="1030841"/>
    <lineage>
        <taxon>Bacteria</taxon>
        <taxon>Pseudomonadati</taxon>
        <taxon>Pseudomonadota</taxon>
        <taxon>Betaproteobacteria</taxon>
        <taxon>Neisseriales</taxon>
        <taxon>Neisseriaceae</taxon>
        <taxon>Neisseria</taxon>
    </lineage>
</organism>
<gene>
    <name evidence="4" type="ORF">HMPREF9370_0415</name>
</gene>
<dbReference type="InterPro" id="IPR008995">
    <property type="entry name" value="Mo/tungstate-bd_C_term_dom"/>
</dbReference>
<feature type="domain" description="Mop" evidence="3">
    <location>
        <begin position="2"/>
        <end position="68"/>
    </location>
</feature>
<sequence length="142" mass="14379">MQISARNQLSGTVKSISNGAVNSEVVVSLPNGSEIVASITCESVKNLELVEGKPVVALVKAGTVLIAADLHNIKLSARNQLAGTISHIERGAVHSLVELDLGNGLGLSASITVKSAEELNLCAGQKATAVFKAGAVILGVAA</sequence>
<proteinExistence type="predicted"/>
<dbReference type="Pfam" id="PF03459">
    <property type="entry name" value="TOBE"/>
    <property type="match status" value="2"/>
</dbReference>
<protein>
    <submittedName>
        <fullName evidence="4">Molybdenum-pterin-binding-protein</fullName>
    </submittedName>
</protein>
<evidence type="ECO:0000256" key="1">
    <source>
        <dbReference type="ARBA" id="ARBA00022505"/>
    </source>
</evidence>
<evidence type="ECO:0000313" key="4">
    <source>
        <dbReference type="EMBL" id="EGZ51006.1"/>
    </source>
</evidence>
<name>G4CMV6_9NEIS</name>
<dbReference type="RefSeq" id="WP_009115561.1">
    <property type="nucleotide sequence ID" value="NZ_JH165159.1"/>
</dbReference>
<accession>G4CMV6</accession>
<dbReference type="PATRIC" id="fig|1030841.3.peg.416"/>
<evidence type="ECO:0000259" key="3">
    <source>
        <dbReference type="PROSITE" id="PS51866"/>
    </source>
</evidence>
<dbReference type="PANTHER" id="PTHR30432">
    <property type="entry name" value="TRANSCRIPTIONAL REGULATOR MODE"/>
    <property type="match status" value="1"/>
</dbReference>
<dbReference type="STRING" id="1030841.HMPREF9370_0415"/>
<reference evidence="4 5" key="1">
    <citation type="submission" date="2011-06" db="EMBL/GenBank/DDBJ databases">
        <authorList>
            <person name="Muzny D."/>
            <person name="Qin X."/>
            <person name="Deng J."/>
            <person name="Jiang H."/>
            <person name="Liu Y."/>
            <person name="Qu J."/>
            <person name="Song X.-Z."/>
            <person name="Zhang L."/>
            <person name="Thornton R."/>
            <person name="Coyle M."/>
            <person name="Francisco L."/>
            <person name="Jackson L."/>
            <person name="Javaid M."/>
            <person name="Korchina V."/>
            <person name="Kovar C."/>
            <person name="Mata R."/>
            <person name="Mathew T."/>
            <person name="Ngo R."/>
            <person name="Nguyen L."/>
            <person name="Nguyen N."/>
            <person name="Okwuonu G."/>
            <person name="Ongeri F."/>
            <person name="Pham C."/>
            <person name="Simmons D."/>
            <person name="Wilczek-Boney K."/>
            <person name="Hale W."/>
            <person name="Jakkamsetti A."/>
            <person name="Pham P."/>
            <person name="Ruth R."/>
            <person name="San Lucas F."/>
            <person name="Warren J."/>
            <person name="Zhang J."/>
            <person name="Zhao Z."/>
            <person name="Zhou C."/>
            <person name="Zhu D."/>
            <person name="Lee S."/>
            <person name="Bess C."/>
            <person name="Blankenburg K."/>
            <person name="Forbes L."/>
            <person name="Fu Q."/>
            <person name="Gubbala S."/>
            <person name="Hirani K."/>
            <person name="Jayaseelan J.C."/>
            <person name="Lara F."/>
            <person name="Munidasa M."/>
            <person name="Palculict T."/>
            <person name="Patil S."/>
            <person name="Pu L.-L."/>
            <person name="Saada N."/>
            <person name="Tang L."/>
            <person name="Weissenberger G."/>
            <person name="Zhu Y."/>
            <person name="Hemphill L."/>
            <person name="Shang Y."/>
            <person name="Youmans B."/>
            <person name="Ayvaz T."/>
            <person name="Ross M."/>
            <person name="Santibanez J."/>
            <person name="Aqrawi P."/>
            <person name="Gross S."/>
            <person name="Joshi V."/>
            <person name="Fowler G."/>
            <person name="Nazareth L."/>
            <person name="Reid J."/>
            <person name="Worley K."/>
            <person name="Petrosino J."/>
            <person name="Highlander S."/>
            <person name="Gibbs R."/>
        </authorList>
    </citation>
    <scope>NUCLEOTIDE SEQUENCE [LARGE SCALE GENOMIC DNA]</scope>
    <source>
        <strain evidence="4 5">9715</strain>
    </source>
</reference>
<dbReference type="HOGENOM" id="CLU_118993_0_1_4"/>